<sequence>MNLLDTLKRGRSQAILVGGVFVTVSGVLVREDSMAGSLNNPPVPRPAPRIEARIAAIEPMRLAPHRALTEREMEYARIAWRYFENNTNSKTLLVNAANKYPSTTMWDTASYLVGLIAAHKLAIIDDAEFHRRLSGAFQSLKTMELFEGRLPNKAYNVRTLKMSTYANKPDKRGLGWSALDIGHLLAPLAYLKLAHPEHAPDIAAIIDRWDLEALVQNGELIGSAVRKETGKGKSKSRGKTIFLQEGRVGYEQYGAKAMILFGLDASKAADAYRHLTLQTVGGIDIPVDDRHLGNGSASFATSEPYVLRGLDFGFDTTSLRLASNVYRAQEQRYRDTGQFTAVSEGHISVKPYFTYSTVWGDGDPWAVMRLDGSRMDDLRTISTKAAFGWHALFETEYTTKLIASLEDLAQPEKGWKEGRYEFDGSPNSSTTCNNNAIILASLAYRQFGPLLQHDKGA</sequence>
<name>A0ABS4BCG8_9HYPH</name>
<dbReference type="Proteomes" id="UP000678276">
    <property type="component" value="Unassembled WGS sequence"/>
</dbReference>
<dbReference type="RefSeq" id="WP_209592844.1">
    <property type="nucleotide sequence ID" value="NZ_JAGJCF010000001.1"/>
</dbReference>
<feature type="domain" description="DUF3131" evidence="1">
    <location>
        <begin position="74"/>
        <end position="447"/>
    </location>
</feature>
<organism evidence="2 3">
    <name type="scientific">Jiella mangrovi</name>
    <dbReference type="NCBI Taxonomy" id="2821407"/>
    <lineage>
        <taxon>Bacteria</taxon>
        <taxon>Pseudomonadati</taxon>
        <taxon>Pseudomonadota</taxon>
        <taxon>Alphaproteobacteria</taxon>
        <taxon>Hyphomicrobiales</taxon>
        <taxon>Aurantimonadaceae</taxon>
        <taxon>Jiella</taxon>
    </lineage>
</organism>
<reference evidence="2 3" key="1">
    <citation type="submission" date="2021-04" db="EMBL/GenBank/DDBJ databases">
        <title>Whole genome sequence of Jiella sp. KSK16Y-1.</title>
        <authorList>
            <person name="Tuo L."/>
        </authorList>
    </citation>
    <scope>NUCLEOTIDE SEQUENCE [LARGE SCALE GENOMIC DNA]</scope>
    <source>
        <strain evidence="2 3">KSK16Y-1</strain>
    </source>
</reference>
<evidence type="ECO:0000259" key="1">
    <source>
        <dbReference type="Pfam" id="PF11329"/>
    </source>
</evidence>
<evidence type="ECO:0000313" key="2">
    <source>
        <dbReference type="EMBL" id="MBP0614443.1"/>
    </source>
</evidence>
<accession>A0ABS4BCG8</accession>
<dbReference type="Gene3D" id="1.50.10.140">
    <property type="match status" value="1"/>
</dbReference>
<dbReference type="EMBL" id="JAGJCF010000001">
    <property type="protein sequence ID" value="MBP0614443.1"/>
    <property type="molecule type" value="Genomic_DNA"/>
</dbReference>
<evidence type="ECO:0000313" key="3">
    <source>
        <dbReference type="Proteomes" id="UP000678276"/>
    </source>
</evidence>
<gene>
    <name evidence="2" type="ORF">J6595_02490</name>
</gene>
<dbReference type="InterPro" id="IPR021478">
    <property type="entry name" value="DUF3131"/>
</dbReference>
<protein>
    <submittedName>
        <fullName evidence="2">DUF3131 domain-containing protein</fullName>
    </submittedName>
</protein>
<dbReference type="Pfam" id="PF11329">
    <property type="entry name" value="DUF3131"/>
    <property type="match status" value="1"/>
</dbReference>
<comment type="caution">
    <text evidence="2">The sequence shown here is derived from an EMBL/GenBank/DDBJ whole genome shotgun (WGS) entry which is preliminary data.</text>
</comment>
<keyword evidence="3" id="KW-1185">Reference proteome</keyword>
<proteinExistence type="predicted"/>